<accession>A0ABQ6A5Y0</accession>
<sequence length="266" mass="28970">MLMDFARLGWMRWLLCATAGACTLFLLAPLVLLIALSFDSSPWLQFPPPGWTLQWYAQVFHDPDWLASFITSLEVGSCVTVLSVLLGLLCGFAITRGQFRGREILRGFFLTPMILPSIVLGIALYSAFLWLHIAGSFAGFVIAHLVLALPFSVVAITGALEQTDKSLEDAAMLCGAGLWEARVRVILPAIRHGLFGAALFSFLTSWDEVVVAIFMASPTLQTLPVRMLGELRQDLSPDIAVVSSLLVLATALLMGLAALFQKESAR</sequence>
<feature type="transmembrane region" description="Helical" evidence="8">
    <location>
        <begin position="239"/>
        <end position="260"/>
    </location>
</feature>
<evidence type="ECO:0000259" key="9">
    <source>
        <dbReference type="PROSITE" id="PS50928"/>
    </source>
</evidence>
<dbReference type="PANTHER" id="PTHR43357">
    <property type="entry name" value="INNER MEMBRANE ABC TRANSPORTER PERMEASE PROTEIN YDCV"/>
    <property type="match status" value="1"/>
</dbReference>
<evidence type="ECO:0000256" key="7">
    <source>
        <dbReference type="ARBA" id="ARBA00023136"/>
    </source>
</evidence>
<feature type="transmembrane region" description="Helical" evidence="8">
    <location>
        <begin position="107"/>
        <end position="131"/>
    </location>
</feature>
<keyword evidence="7 8" id="KW-0472">Membrane</keyword>
<evidence type="ECO:0000256" key="3">
    <source>
        <dbReference type="ARBA" id="ARBA00022475"/>
    </source>
</evidence>
<proteinExistence type="inferred from homology"/>
<dbReference type="PANTHER" id="PTHR43357:SF4">
    <property type="entry name" value="INNER MEMBRANE ABC TRANSPORTER PERMEASE PROTEIN YDCV"/>
    <property type="match status" value="1"/>
</dbReference>
<evidence type="ECO:0000313" key="10">
    <source>
        <dbReference type="EMBL" id="GLR65510.1"/>
    </source>
</evidence>
<keyword evidence="2 8" id="KW-0813">Transport</keyword>
<evidence type="ECO:0000256" key="5">
    <source>
        <dbReference type="ARBA" id="ARBA00022692"/>
    </source>
</evidence>
<name>A0ABQ6A5Y0_9PROT</name>
<comment type="subcellular location">
    <subcellularLocation>
        <location evidence="1">Cell inner membrane</location>
        <topology evidence="1">Multi-pass membrane protein</topology>
    </subcellularLocation>
    <subcellularLocation>
        <location evidence="8">Cell membrane</location>
        <topology evidence="8">Multi-pass membrane protein</topology>
    </subcellularLocation>
</comment>
<dbReference type="Proteomes" id="UP001156641">
    <property type="component" value="Unassembled WGS sequence"/>
</dbReference>
<dbReference type="RefSeq" id="WP_284256009.1">
    <property type="nucleotide sequence ID" value="NZ_BSOS01000005.1"/>
</dbReference>
<comment type="caution">
    <text evidence="10">The sequence shown here is derived from an EMBL/GenBank/DDBJ whole genome shotgun (WGS) entry which is preliminary data.</text>
</comment>
<dbReference type="PROSITE" id="PS50928">
    <property type="entry name" value="ABC_TM1"/>
    <property type="match status" value="1"/>
</dbReference>
<evidence type="ECO:0000256" key="2">
    <source>
        <dbReference type="ARBA" id="ARBA00022448"/>
    </source>
</evidence>
<protein>
    <submittedName>
        <fullName evidence="10">ABC transporter permease</fullName>
    </submittedName>
</protein>
<dbReference type="SUPFAM" id="SSF161098">
    <property type="entry name" value="MetI-like"/>
    <property type="match status" value="1"/>
</dbReference>
<gene>
    <name evidence="10" type="ORF">GCM10010909_01880</name>
</gene>
<dbReference type="EMBL" id="BSOS01000005">
    <property type="protein sequence ID" value="GLR65510.1"/>
    <property type="molecule type" value="Genomic_DNA"/>
</dbReference>
<evidence type="ECO:0000256" key="4">
    <source>
        <dbReference type="ARBA" id="ARBA00022519"/>
    </source>
</evidence>
<keyword evidence="4" id="KW-0997">Cell inner membrane</keyword>
<evidence type="ECO:0000256" key="6">
    <source>
        <dbReference type="ARBA" id="ARBA00022989"/>
    </source>
</evidence>
<evidence type="ECO:0000256" key="8">
    <source>
        <dbReference type="RuleBase" id="RU363032"/>
    </source>
</evidence>
<dbReference type="InterPro" id="IPR000515">
    <property type="entry name" value="MetI-like"/>
</dbReference>
<dbReference type="InterPro" id="IPR035906">
    <property type="entry name" value="MetI-like_sf"/>
</dbReference>
<feature type="transmembrane region" description="Helical" evidence="8">
    <location>
        <begin position="137"/>
        <end position="160"/>
    </location>
</feature>
<dbReference type="Pfam" id="PF00528">
    <property type="entry name" value="BPD_transp_1"/>
    <property type="match status" value="1"/>
</dbReference>
<dbReference type="Gene3D" id="1.10.3720.10">
    <property type="entry name" value="MetI-like"/>
    <property type="match status" value="1"/>
</dbReference>
<reference evidence="11" key="1">
    <citation type="journal article" date="2019" name="Int. J. Syst. Evol. Microbiol.">
        <title>The Global Catalogue of Microorganisms (GCM) 10K type strain sequencing project: providing services to taxonomists for standard genome sequencing and annotation.</title>
        <authorList>
            <consortium name="The Broad Institute Genomics Platform"/>
            <consortium name="The Broad Institute Genome Sequencing Center for Infectious Disease"/>
            <person name="Wu L."/>
            <person name="Ma J."/>
        </authorList>
    </citation>
    <scope>NUCLEOTIDE SEQUENCE [LARGE SCALE GENOMIC DNA]</scope>
    <source>
        <strain evidence="11">NBRC 112502</strain>
    </source>
</reference>
<comment type="similarity">
    <text evidence="8">Belongs to the binding-protein-dependent transport system permease family.</text>
</comment>
<keyword evidence="6 8" id="KW-1133">Transmembrane helix</keyword>
<keyword evidence="11" id="KW-1185">Reference proteome</keyword>
<evidence type="ECO:0000256" key="1">
    <source>
        <dbReference type="ARBA" id="ARBA00004429"/>
    </source>
</evidence>
<feature type="domain" description="ABC transmembrane type-1" evidence="9">
    <location>
        <begin position="69"/>
        <end position="258"/>
    </location>
</feature>
<feature type="transmembrane region" description="Helical" evidence="8">
    <location>
        <begin position="65"/>
        <end position="95"/>
    </location>
</feature>
<dbReference type="CDD" id="cd06261">
    <property type="entry name" value="TM_PBP2"/>
    <property type="match status" value="1"/>
</dbReference>
<keyword evidence="5 8" id="KW-0812">Transmembrane</keyword>
<organism evidence="10 11">
    <name type="scientific">Acidocella aquatica</name>
    <dbReference type="NCBI Taxonomy" id="1922313"/>
    <lineage>
        <taxon>Bacteria</taxon>
        <taxon>Pseudomonadati</taxon>
        <taxon>Pseudomonadota</taxon>
        <taxon>Alphaproteobacteria</taxon>
        <taxon>Acetobacterales</taxon>
        <taxon>Acidocellaceae</taxon>
        <taxon>Acidocella</taxon>
    </lineage>
</organism>
<keyword evidence="3" id="KW-1003">Cell membrane</keyword>
<evidence type="ECO:0000313" key="11">
    <source>
        <dbReference type="Proteomes" id="UP001156641"/>
    </source>
</evidence>
<feature type="transmembrane region" description="Helical" evidence="8">
    <location>
        <begin position="194"/>
        <end position="219"/>
    </location>
</feature>